<evidence type="ECO:0000313" key="2">
    <source>
        <dbReference type="EMBL" id="MBW0542986.1"/>
    </source>
</evidence>
<comment type="caution">
    <text evidence="2">The sequence shown here is derived from an EMBL/GenBank/DDBJ whole genome shotgun (WGS) entry which is preliminary data.</text>
</comment>
<reference evidence="2" key="1">
    <citation type="submission" date="2021-03" db="EMBL/GenBank/DDBJ databases">
        <title>Draft genome sequence of rust myrtle Austropuccinia psidii MF-1, a brazilian biotype.</title>
        <authorList>
            <person name="Quecine M.C."/>
            <person name="Pachon D.M.R."/>
            <person name="Bonatelli M.L."/>
            <person name="Correr F.H."/>
            <person name="Franceschini L.M."/>
            <person name="Leite T.F."/>
            <person name="Margarido G.R.A."/>
            <person name="Almeida C.A."/>
            <person name="Ferrarezi J.A."/>
            <person name="Labate C.A."/>
        </authorList>
    </citation>
    <scope>NUCLEOTIDE SEQUENCE</scope>
    <source>
        <strain evidence="2">MF-1</strain>
    </source>
</reference>
<name>A0A9Q3FML5_9BASI</name>
<organism evidence="2 3">
    <name type="scientific">Austropuccinia psidii MF-1</name>
    <dbReference type="NCBI Taxonomy" id="1389203"/>
    <lineage>
        <taxon>Eukaryota</taxon>
        <taxon>Fungi</taxon>
        <taxon>Dikarya</taxon>
        <taxon>Basidiomycota</taxon>
        <taxon>Pucciniomycotina</taxon>
        <taxon>Pucciniomycetes</taxon>
        <taxon>Pucciniales</taxon>
        <taxon>Sphaerophragmiaceae</taxon>
        <taxon>Austropuccinia</taxon>
    </lineage>
</organism>
<dbReference type="AlphaFoldDB" id="A0A9Q3FML5"/>
<evidence type="ECO:0000313" key="3">
    <source>
        <dbReference type="Proteomes" id="UP000765509"/>
    </source>
</evidence>
<feature type="compositionally biased region" description="Basic and acidic residues" evidence="1">
    <location>
        <begin position="14"/>
        <end position="26"/>
    </location>
</feature>
<feature type="region of interest" description="Disordered" evidence="1">
    <location>
        <begin position="72"/>
        <end position="97"/>
    </location>
</feature>
<keyword evidence="3" id="KW-1185">Reference proteome</keyword>
<dbReference type="EMBL" id="AVOT02047719">
    <property type="protein sequence ID" value="MBW0542986.1"/>
    <property type="molecule type" value="Genomic_DNA"/>
</dbReference>
<feature type="compositionally biased region" description="Polar residues" evidence="1">
    <location>
        <begin position="85"/>
        <end position="97"/>
    </location>
</feature>
<protein>
    <submittedName>
        <fullName evidence="2">Uncharacterized protein</fullName>
    </submittedName>
</protein>
<sequence length="97" mass="10567">MDGPPIPGPSTSSKPHEDIPTREPKPEVALTQSMEEPFGKSQISLFYSCQSFLTFPLTICSSSHSVITIDNTPIGSPLPPLIPTMTLSRNLPTYNRP</sequence>
<dbReference type="Proteomes" id="UP000765509">
    <property type="component" value="Unassembled WGS sequence"/>
</dbReference>
<evidence type="ECO:0000256" key="1">
    <source>
        <dbReference type="SAM" id="MobiDB-lite"/>
    </source>
</evidence>
<proteinExistence type="predicted"/>
<feature type="region of interest" description="Disordered" evidence="1">
    <location>
        <begin position="1"/>
        <end position="26"/>
    </location>
</feature>
<accession>A0A9Q3FML5</accession>
<gene>
    <name evidence="2" type="ORF">O181_082701</name>
</gene>